<evidence type="ECO:0000313" key="2">
    <source>
        <dbReference type="Proteomes" id="UP000596742"/>
    </source>
</evidence>
<accession>A0A8B6BX18</accession>
<name>A0A8B6BX18_MYTGA</name>
<organism evidence="1 2">
    <name type="scientific">Mytilus galloprovincialis</name>
    <name type="common">Mediterranean mussel</name>
    <dbReference type="NCBI Taxonomy" id="29158"/>
    <lineage>
        <taxon>Eukaryota</taxon>
        <taxon>Metazoa</taxon>
        <taxon>Spiralia</taxon>
        <taxon>Lophotrochozoa</taxon>
        <taxon>Mollusca</taxon>
        <taxon>Bivalvia</taxon>
        <taxon>Autobranchia</taxon>
        <taxon>Pteriomorphia</taxon>
        <taxon>Mytilida</taxon>
        <taxon>Mytiloidea</taxon>
        <taxon>Mytilidae</taxon>
        <taxon>Mytilinae</taxon>
        <taxon>Mytilus</taxon>
    </lineage>
</organism>
<sequence length="149" mass="17147">IVLLKRQLNPKTTDKVTDVNVIKEWRNRILNICQKKGITIRSKDNHSGLKSLSMKFVLNSTGEVKTPIKDILVPLQTQSECPENVNCDCYCIQDDCFNQRFEIYFDNCELTVPVETIENETYSLHITAVNRALINTSIIKELEDKDLND</sequence>
<dbReference type="AlphaFoldDB" id="A0A8B6BX18"/>
<protein>
    <submittedName>
        <fullName evidence="1">Uncharacterized protein</fullName>
    </submittedName>
</protein>
<feature type="non-terminal residue" evidence="1">
    <location>
        <position position="149"/>
    </location>
</feature>
<keyword evidence="2" id="KW-1185">Reference proteome</keyword>
<comment type="caution">
    <text evidence="1">The sequence shown here is derived from an EMBL/GenBank/DDBJ whole genome shotgun (WGS) entry which is preliminary data.</text>
</comment>
<gene>
    <name evidence="1" type="ORF">MGAL_10B046036</name>
</gene>
<dbReference type="Proteomes" id="UP000596742">
    <property type="component" value="Unassembled WGS sequence"/>
</dbReference>
<reference evidence="1" key="1">
    <citation type="submission" date="2018-11" db="EMBL/GenBank/DDBJ databases">
        <authorList>
            <person name="Alioto T."/>
            <person name="Alioto T."/>
        </authorList>
    </citation>
    <scope>NUCLEOTIDE SEQUENCE</scope>
</reference>
<dbReference type="EMBL" id="UYJE01000859">
    <property type="protein sequence ID" value="VDH97145.1"/>
    <property type="molecule type" value="Genomic_DNA"/>
</dbReference>
<evidence type="ECO:0000313" key="1">
    <source>
        <dbReference type="EMBL" id="VDH97145.1"/>
    </source>
</evidence>
<proteinExistence type="predicted"/>